<sequence>MSSDGQPLAEATTGKRAVDQFDHEFQRYTTKQSGRSARAVAMARAELSKYNALVFQDKKLQEAGVKKGRLTPELRAAYEQKIKNLETALDTFHHSVANYNRTKAMFVLSLKGKEVGLSFVLLVAFALIMFFQPWAKHFESPQDLTYEEYAKLDDIPSGMVENIATSDEL</sequence>
<accession>A0ACC0WAH9</accession>
<organism evidence="1 2">
    <name type="scientific">Peronosclerospora sorghi</name>
    <dbReference type="NCBI Taxonomy" id="230839"/>
    <lineage>
        <taxon>Eukaryota</taxon>
        <taxon>Sar</taxon>
        <taxon>Stramenopiles</taxon>
        <taxon>Oomycota</taxon>
        <taxon>Peronosporomycetes</taxon>
        <taxon>Peronosporales</taxon>
        <taxon>Peronosporaceae</taxon>
        <taxon>Peronosclerospora</taxon>
    </lineage>
</organism>
<reference evidence="1 2" key="1">
    <citation type="journal article" date="2022" name="bioRxiv">
        <title>The genome of the oomycete Peronosclerospora sorghi, a cosmopolitan pathogen of maize and sorghum, is inflated with dispersed pseudogenes.</title>
        <authorList>
            <person name="Fletcher K."/>
            <person name="Martin F."/>
            <person name="Isakeit T."/>
            <person name="Cavanaugh K."/>
            <person name="Magill C."/>
            <person name="Michelmore R."/>
        </authorList>
    </citation>
    <scope>NUCLEOTIDE SEQUENCE [LARGE SCALE GENOMIC DNA]</scope>
    <source>
        <strain evidence="1">P6</strain>
    </source>
</reference>
<protein>
    <submittedName>
        <fullName evidence="1">Uncharacterized protein</fullName>
    </submittedName>
</protein>
<evidence type="ECO:0000313" key="1">
    <source>
        <dbReference type="EMBL" id="KAI9914943.1"/>
    </source>
</evidence>
<name>A0ACC0WAH9_9STRA</name>
<gene>
    <name evidence="1" type="ORF">PsorP6_008297</name>
</gene>
<evidence type="ECO:0000313" key="2">
    <source>
        <dbReference type="Proteomes" id="UP001163321"/>
    </source>
</evidence>
<proteinExistence type="predicted"/>
<dbReference type="Proteomes" id="UP001163321">
    <property type="component" value="Chromosome 3"/>
</dbReference>
<dbReference type="EMBL" id="CM047582">
    <property type="protein sequence ID" value="KAI9914943.1"/>
    <property type="molecule type" value="Genomic_DNA"/>
</dbReference>
<comment type="caution">
    <text evidence="1">The sequence shown here is derived from an EMBL/GenBank/DDBJ whole genome shotgun (WGS) entry which is preliminary data.</text>
</comment>
<keyword evidence="2" id="KW-1185">Reference proteome</keyword>